<dbReference type="Proteomes" id="UP000295636">
    <property type="component" value="Unassembled WGS sequence"/>
</dbReference>
<feature type="transmembrane region" description="Helical" evidence="3">
    <location>
        <begin position="295"/>
        <end position="314"/>
    </location>
</feature>
<protein>
    <submittedName>
        <fullName evidence="4">Spore germination protein</fullName>
    </submittedName>
</protein>
<keyword evidence="3" id="KW-0812">Transmembrane</keyword>
<sequence>MHYLPKKERTCVKTWNEEQLRILFKRCADVQFHEVKTVKPDDKEQEGMLLVYCENLCDMRIIQELILPKLHEGLEMGTVSVEPGAMDWDAMFSAWFPEDATEQDVMDELFNGNLIVLKPGSGRLLYMQTSNRPERQPEESSTEMTVNGPRDAFIEDLGVNIALIRKRLRTNTLCVEKYTLGRRSRTRVALLYISDALDKTVARHISDKLQSIDIDSVLSQEELKILLVDENFSFFPHMNFTTRPDYVTKSLVKGRFAIMMDGLPTVMLAPVNISYLITVAEDNHTPVSMLFIQIWMRRAGLFITLLLPGFWVALTSYHQDQIPYPLLATIAVATSGTPLTGPLEILLMLLLFQFFLEAGSRLPSALGPSISVVGGLIIGDAIIKAGLTSPATLVIAAVSVTAQFTLVGGHLGLGIGLLRLFIFVLASFFGLFGFFTGAFYVLLYLANMRSFGVSFMSPMSPINWKDLWYVMFRLPRGRNKSNPELLHKQADMTGRRGSSEQ</sequence>
<keyword evidence="3" id="KW-1133">Transmembrane helix</keyword>
<organism evidence="4 5">
    <name type="scientific">Paenibacillus piri</name>
    <dbReference type="NCBI Taxonomy" id="2547395"/>
    <lineage>
        <taxon>Bacteria</taxon>
        <taxon>Bacillati</taxon>
        <taxon>Bacillota</taxon>
        <taxon>Bacilli</taxon>
        <taxon>Bacillales</taxon>
        <taxon>Paenibacillaceae</taxon>
        <taxon>Paenibacillus</taxon>
    </lineage>
</organism>
<keyword evidence="5" id="KW-1185">Reference proteome</keyword>
<evidence type="ECO:0000256" key="2">
    <source>
        <dbReference type="ARBA" id="ARBA00023136"/>
    </source>
</evidence>
<dbReference type="PANTHER" id="PTHR22550:SF5">
    <property type="entry name" value="LEUCINE ZIPPER PROTEIN 4"/>
    <property type="match status" value="1"/>
</dbReference>
<dbReference type="GO" id="GO:0016020">
    <property type="term" value="C:membrane"/>
    <property type="evidence" value="ECO:0007669"/>
    <property type="project" value="InterPro"/>
</dbReference>
<evidence type="ECO:0000256" key="3">
    <source>
        <dbReference type="SAM" id="Phobius"/>
    </source>
</evidence>
<feature type="transmembrane region" description="Helical" evidence="3">
    <location>
        <begin position="256"/>
        <end position="275"/>
    </location>
</feature>
<feature type="transmembrane region" description="Helical" evidence="3">
    <location>
        <begin position="326"/>
        <end position="356"/>
    </location>
</feature>
<dbReference type="EMBL" id="SMRT01000005">
    <property type="protein sequence ID" value="TDF97604.1"/>
    <property type="molecule type" value="Genomic_DNA"/>
</dbReference>
<evidence type="ECO:0000313" key="5">
    <source>
        <dbReference type="Proteomes" id="UP000295636"/>
    </source>
</evidence>
<dbReference type="GO" id="GO:0009847">
    <property type="term" value="P:spore germination"/>
    <property type="evidence" value="ECO:0007669"/>
    <property type="project" value="InterPro"/>
</dbReference>
<dbReference type="InterPro" id="IPR050768">
    <property type="entry name" value="UPF0353/GerABKA_families"/>
</dbReference>
<accession>A0A4V2ZTL7</accession>
<keyword evidence="2 3" id="KW-0472">Membrane</keyword>
<comment type="caution">
    <text evidence="4">The sequence shown here is derived from an EMBL/GenBank/DDBJ whole genome shotgun (WGS) entry which is preliminary data.</text>
</comment>
<dbReference type="Pfam" id="PF03323">
    <property type="entry name" value="GerA"/>
    <property type="match status" value="1"/>
</dbReference>
<evidence type="ECO:0000313" key="4">
    <source>
        <dbReference type="EMBL" id="TDF97604.1"/>
    </source>
</evidence>
<feature type="transmembrane region" description="Helical" evidence="3">
    <location>
        <begin position="362"/>
        <end position="383"/>
    </location>
</feature>
<gene>
    <name evidence="4" type="ORF">E1757_13430</name>
</gene>
<comment type="similarity">
    <text evidence="1">Belongs to the GerABKA family.</text>
</comment>
<reference evidence="4 5" key="1">
    <citation type="submission" date="2019-03" db="EMBL/GenBank/DDBJ databases">
        <title>This is whole genome sequence of Paenibacillus sp MS74 strain.</title>
        <authorList>
            <person name="Trinh H.N."/>
        </authorList>
    </citation>
    <scope>NUCLEOTIDE SEQUENCE [LARGE SCALE GENOMIC DNA]</scope>
    <source>
        <strain evidence="4 5">MS74</strain>
    </source>
</reference>
<dbReference type="OrthoDB" id="9772630at2"/>
<dbReference type="PANTHER" id="PTHR22550">
    <property type="entry name" value="SPORE GERMINATION PROTEIN"/>
    <property type="match status" value="1"/>
</dbReference>
<dbReference type="AlphaFoldDB" id="A0A4V2ZTL7"/>
<name>A0A4V2ZTL7_9BACL</name>
<dbReference type="PIRSF" id="PIRSF005690">
    <property type="entry name" value="GerBA"/>
    <property type="match status" value="1"/>
</dbReference>
<proteinExistence type="inferred from homology"/>
<evidence type="ECO:0000256" key="1">
    <source>
        <dbReference type="ARBA" id="ARBA00005278"/>
    </source>
</evidence>
<feature type="transmembrane region" description="Helical" evidence="3">
    <location>
        <begin position="417"/>
        <end position="446"/>
    </location>
</feature>
<dbReference type="InterPro" id="IPR004995">
    <property type="entry name" value="Spore_Ger"/>
</dbReference>
<feature type="transmembrane region" description="Helical" evidence="3">
    <location>
        <begin position="390"/>
        <end position="411"/>
    </location>
</feature>